<feature type="transmembrane region" description="Helical" evidence="6">
    <location>
        <begin position="305"/>
        <end position="324"/>
    </location>
</feature>
<feature type="transmembrane region" description="Helical" evidence="6">
    <location>
        <begin position="186"/>
        <end position="206"/>
    </location>
</feature>
<proteinExistence type="predicted"/>
<keyword evidence="4 6" id="KW-0472">Membrane</keyword>
<evidence type="ECO:0000256" key="1">
    <source>
        <dbReference type="ARBA" id="ARBA00004141"/>
    </source>
</evidence>
<feature type="transmembrane region" description="Helical" evidence="6">
    <location>
        <begin position="29"/>
        <end position="48"/>
    </location>
</feature>
<protein>
    <recommendedName>
        <fullName evidence="7">EamA domain-containing protein</fullName>
    </recommendedName>
</protein>
<dbReference type="PANTHER" id="PTHR22911">
    <property type="entry name" value="ACYL-MALONYL CONDENSING ENZYME-RELATED"/>
    <property type="match status" value="1"/>
</dbReference>
<sequence>MQFATARSQSLPETKASGRRASDIMQRHGSIVLMLLAQLCSAILATIGRVLRTGHGADDSEAMGTSEILLFMMCTTMLLSWAHTYLFKLDDRPLGPPSTRALLALRGIAGFCGIWGFYYSLRYLALAEATIINFLAPILAVLLLGLFPGAGLSIAQLLAGLISMGGVVCVLQPWSTPVSYSGKEQAMAIGAAFVGVAGGAVSYVAMARLGNRVHPILTVAYFSTFCVVLSGLSLVVQWQKLRLPTTTLQWFLAMILGILGFAMHWLMTASLTWEGDSKRPLNFVYTQIVFAMLGDRLIWGIAPDVWKYLGGALIICSAIFVASTRTSHQYALVRSDAGEEEDDLELEINKERAEVAKDVEP</sequence>
<dbReference type="SUPFAM" id="SSF103481">
    <property type="entry name" value="Multidrug resistance efflux transporter EmrE"/>
    <property type="match status" value="2"/>
</dbReference>
<feature type="compositionally biased region" description="Polar residues" evidence="5">
    <location>
        <begin position="1"/>
        <end position="12"/>
    </location>
</feature>
<comment type="caution">
    <text evidence="8">The sequence shown here is derived from an EMBL/GenBank/DDBJ whole genome shotgun (WGS) entry which is preliminary data.</text>
</comment>
<evidence type="ECO:0000256" key="3">
    <source>
        <dbReference type="ARBA" id="ARBA00022989"/>
    </source>
</evidence>
<evidence type="ECO:0000256" key="2">
    <source>
        <dbReference type="ARBA" id="ARBA00022692"/>
    </source>
</evidence>
<keyword evidence="3 6" id="KW-1133">Transmembrane helix</keyword>
<evidence type="ECO:0000313" key="9">
    <source>
        <dbReference type="Proteomes" id="UP001521785"/>
    </source>
</evidence>
<feature type="transmembrane region" description="Helical" evidence="6">
    <location>
        <begin position="281"/>
        <end position="299"/>
    </location>
</feature>
<evidence type="ECO:0000256" key="6">
    <source>
        <dbReference type="SAM" id="Phobius"/>
    </source>
</evidence>
<feature type="domain" description="EamA" evidence="7">
    <location>
        <begin position="31"/>
        <end position="171"/>
    </location>
</feature>
<keyword evidence="2 6" id="KW-0812">Transmembrane</keyword>
<dbReference type="InterPro" id="IPR037185">
    <property type="entry name" value="EmrE-like"/>
</dbReference>
<feature type="transmembrane region" description="Helical" evidence="6">
    <location>
        <begin position="68"/>
        <end position="87"/>
    </location>
</feature>
<name>A0ABR3QRU4_9PLEO</name>
<accession>A0ABR3QRU4</accession>
<feature type="transmembrane region" description="Helical" evidence="6">
    <location>
        <begin position="218"/>
        <end position="238"/>
    </location>
</feature>
<feature type="domain" description="EamA" evidence="7">
    <location>
        <begin position="188"/>
        <end position="321"/>
    </location>
</feature>
<feature type="region of interest" description="Disordered" evidence="5">
    <location>
        <begin position="1"/>
        <end position="20"/>
    </location>
</feature>
<dbReference type="Pfam" id="PF00892">
    <property type="entry name" value="EamA"/>
    <property type="match status" value="2"/>
</dbReference>
<dbReference type="InterPro" id="IPR000620">
    <property type="entry name" value="EamA_dom"/>
</dbReference>
<organism evidence="8 9">
    <name type="scientific">Paraconiothyrium brasiliense</name>
    <dbReference type="NCBI Taxonomy" id="300254"/>
    <lineage>
        <taxon>Eukaryota</taxon>
        <taxon>Fungi</taxon>
        <taxon>Dikarya</taxon>
        <taxon>Ascomycota</taxon>
        <taxon>Pezizomycotina</taxon>
        <taxon>Dothideomycetes</taxon>
        <taxon>Pleosporomycetidae</taxon>
        <taxon>Pleosporales</taxon>
        <taxon>Massarineae</taxon>
        <taxon>Didymosphaeriaceae</taxon>
        <taxon>Paraconiothyrium</taxon>
    </lineage>
</organism>
<feature type="transmembrane region" description="Helical" evidence="6">
    <location>
        <begin position="250"/>
        <end position="269"/>
    </location>
</feature>
<dbReference type="PANTHER" id="PTHR22911:SF6">
    <property type="entry name" value="SOLUTE CARRIER FAMILY 35 MEMBER G1"/>
    <property type="match status" value="1"/>
</dbReference>
<feature type="transmembrane region" description="Helical" evidence="6">
    <location>
        <begin position="154"/>
        <end position="174"/>
    </location>
</feature>
<keyword evidence="9" id="KW-1185">Reference proteome</keyword>
<dbReference type="Proteomes" id="UP001521785">
    <property type="component" value="Unassembled WGS sequence"/>
</dbReference>
<evidence type="ECO:0000313" key="8">
    <source>
        <dbReference type="EMBL" id="KAL1594614.1"/>
    </source>
</evidence>
<reference evidence="8 9" key="1">
    <citation type="submission" date="2024-02" db="EMBL/GenBank/DDBJ databases">
        <title>De novo assembly and annotation of 12 fungi associated with fruit tree decline syndrome in Ontario, Canada.</title>
        <authorList>
            <person name="Sulman M."/>
            <person name="Ellouze W."/>
            <person name="Ilyukhin E."/>
        </authorList>
    </citation>
    <scope>NUCLEOTIDE SEQUENCE [LARGE SCALE GENOMIC DNA]</scope>
    <source>
        <strain evidence="8 9">M42-189</strain>
    </source>
</reference>
<comment type="subcellular location">
    <subcellularLocation>
        <location evidence="1">Membrane</location>
        <topology evidence="1">Multi-pass membrane protein</topology>
    </subcellularLocation>
</comment>
<gene>
    <name evidence="8" type="ORF">SLS60_010375</name>
</gene>
<evidence type="ECO:0000256" key="5">
    <source>
        <dbReference type="SAM" id="MobiDB-lite"/>
    </source>
</evidence>
<evidence type="ECO:0000259" key="7">
    <source>
        <dbReference type="Pfam" id="PF00892"/>
    </source>
</evidence>
<dbReference type="EMBL" id="JAKJXO020000017">
    <property type="protein sequence ID" value="KAL1594614.1"/>
    <property type="molecule type" value="Genomic_DNA"/>
</dbReference>
<feature type="transmembrane region" description="Helical" evidence="6">
    <location>
        <begin position="124"/>
        <end position="147"/>
    </location>
</feature>
<feature type="transmembrane region" description="Helical" evidence="6">
    <location>
        <begin position="99"/>
        <end position="118"/>
    </location>
</feature>
<evidence type="ECO:0000256" key="4">
    <source>
        <dbReference type="ARBA" id="ARBA00023136"/>
    </source>
</evidence>